<evidence type="ECO:0000313" key="2">
    <source>
        <dbReference type="Proteomes" id="UP001139226"/>
    </source>
</evidence>
<keyword evidence="2" id="KW-1185">Reference proteome</keyword>
<reference evidence="1" key="1">
    <citation type="submission" date="2022-03" db="EMBL/GenBank/DDBJ databases">
        <title>Gramella crocea sp. nov., isolated from activated sludge of a seafood processing plant.</title>
        <authorList>
            <person name="Zhang X."/>
        </authorList>
    </citation>
    <scope>NUCLEOTIDE SEQUENCE</scope>
    <source>
        <strain evidence="1">YJ019</strain>
    </source>
</reference>
<evidence type="ECO:0000313" key="1">
    <source>
        <dbReference type="EMBL" id="MCH4823305.1"/>
    </source>
</evidence>
<protein>
    <recommendedName>
        <fullName evidence="3">STAS/SEC14 domain-containing protein</fullName>
    </recommendedName>
</protein>
<dbReference type="AlphaFoldDB" id="A0A9X1V2Y8"/>
<proteinExistence type="predicted"/>
<dbReference type="Proteomes" id="UP001139226">
    <property type="component" value="Unassembled WGS sequence"/>
</dbReference>
<evidence type="ECO:0008006" key="3">
    <source>
        <dbReference type="Google" id="ProtNLM"/>
    </source>
</evidence>
<dbReference type="EMBL" id="JAKVTV010000002">
    <property type="protein sequence ID" value="MCH4823305.1"/>
    <property type="molecule type" value="Genomic_DNA"/>
</dbReference>
<gene>
    <name evidence="1" type="ORF">ML462_08960</name>
</gene>
<dbReference type="RefSeq" id="WP_240713465.1">
    <property type="nucleotide sequence ID" value="NZ_JAKVTV010000002.1"/>
</dbReference>
<accession>A0A9X1V2Y8</accession>
<name>A0A9X1V2Y8_9FLAO</name>
<sequence>MTKSKRKLNLSFTDLEFYDSVVISTIKNDIIIGQEHVEELRKICNEHFQDKDFVYITHRKYDYNVNPVVYINLIQKNTLKGIAVLSDNIDRLRTANFEKNFSPVPFELFQNKEEAIIWAQSLIHEN</sequence>
<comment type="caution">
    <text evidence="1">The sequence shown here is derived from an EMBL/GenBank/DDBJ whole genome shotgun (WGS) entry which is preliminary data.</text>
</comment>
<organism evidence="1 2">
    <name type="scientific">Christiangramia lutea</name>
    <dbReference type="NCBI Taxonomy" id="1607951"/>
    <lineage>
        <taxon>Bacteria</taxon>
        <taxon>Pseudomonadati</taxon>
        <taxon>Bacteroidota</taxon>
        <taxon>Flavobacteriia</taxon>
        <taxon>Flavobacteriales</taxon>
        <taxon>Flavobacteriaceae</taxon>
        <taxon>Christiangramia</taxon>
    </lineage>
</organism>